<dbReference type="Proteomes" id="UP000266196">
    <property type="component" value="Unassembled WGS sequence"/>
</dbReference>
<evidence type="ECO:0000313" key="7">
    <source>
        <dbReference type="Proteomes" id="UP000275652"/>
    </source>
</evidence>
<feature type="compositionally biased region" description="Low complexity" evidence="1">
    <location>
        <begin position="18"/>
        <end position="31"/>
    </location>
</feature>
<dbReference type="EMBL" id="QUTI01015539">
    <property type="protein sequence ID" value="RLO11603.1"/>
    <property type="molecule type" value="Genomic_DNA"/>
</dbReference>
<dbReference type="Proteomes" id="UP000275652">
    <property type="component" value="Unassembled WGS sequence"/>
</dbReference>
<dbReference type="EMBL" id="QUTC01008638">
    <property type="protein sequence ID" value="RHY43238.1"/>
    <property type="molecule type" value="Genomic_DNA"/>
</dbReference>
<evidence type="ECO:0000313" key="5">
    <source>
        <dbReference type="Proteomes" id="UP000265716"/>
    </source>
</evidence>
<evidence type="ECO:0000313" key="3">
    <source>
        <dbReference type="EMBL" id="RHY82768.1"/>
    </source>
</evidence>
<reference evidence="5 6" key="2">
    <citation type="submission" date="2018-08" db="EMBL/GenBank/DDBJ databases">
        <title>Aphanomyces genome sequencing and annotation.</title>
        <authorList>
            <person name="Minardi D."/>
            <person name="Oidtmann B."/>
            <person name="Van Der Giezen M."/>
            <person name="Studholme D.J."/>
        </authorList>
    </citation>
    <scope>NUCLEOTIDE SEQUENCE [LARGE SCALE GENOMIC DNA]</scope>
    <source>
        <strain evidence="3 6">197901</strain>
        <strain evidence="2 5">SA</strain>
    </source>
</reference>
<dbReference type="EMBL" id="QUTE01022099">
    <property type="protein sequence ID" value="RHY82768.1"/>
    <property type="molecule type" value="Genomic_DNA"/>
</dbReference>
<evidence type="ECO:0000313" key="4">
    <source>
        <dbReference type="EMBL" id="RLO11603.1"/>
    </source>
</evidence>
<dbReference type="Proteomes" id="UP000265716">
    <property type="component" value="Unassembled WGS sequence"/>
</dbReference>
<evidence type="ECO:0000313" key="6">
    <source>
        <dbReference type="Proteomes" id="UP000266196"/>
    </source>
</evidence>
<feature type="region of interest" description="Disordered" evidence="1">
    <location>
        <begin position="1"/>
        <end position="31"/>
    </location>
</feature>
<accession>A0A397CBG8</accession>
<proteinExistence type="predicted"/>
<dbReference type="AlphaFoldDB" id="A0A397CBG8"/>
<gene>
    <name evidence="4" type="ORF">DYB28_002142</name>
    <name evidence="3" type="ORF">DYB31_008649</name>
    <name evidence="2" type="ORF">DYB38_012050</name>
</gene>
<protein>
    <submittedName>
        <fullName evidence="2">Uncharacterized protein</fullName>
    </submittedName>
</protein>
<evidence type="ECO:0000313" key="2">
    <source>
        <dbReference type="EMBL" id="RHY43238.1"/>
    </source>
</evidence>
<sequence length="73" mass="7728">MPATATVAPSLPSKPGRSEGSGTSSSGSLCGDEAEGLTADLFQKLRLLLVKHCDVFHLEISHDEPIKVEPLRV</sequence>
<dbReference type="VEuPathDB" id="FungiDB:H257_05466"/>
<reference evidence="4 7" key="1">
    <citation type="journal article" date="2018" name="J. Invertebr. Pathol.">
        <title>New genotyping method for the causative agent of crayfish plague (Aphanomyces astaci) based on whole genome data.</title>
        <authorList>
            <person name="Minardi D."/>
            <person name="Studholme D.J."/>
            <person name="van der Giezen M."/>
            <person name="Pretto T."/>
            <person name="Oidtmann B."/>
        </authorList>
    </citation>
    <scope>NUCLEOTIDE SEQUENCE [LARGE SCALE GENOMIC DNA]</scope>
    <source>
        <strain evidence="4 7">KB13</strain>
    </source>
</reference>
<evidence type="ECO:0000256" key="1">
    <source>
        <dbReference type="SAM" id="MobiDB-lite"/>
    </source>
</evidence>
<organism evidence="2 5">
    <name type="scientific">Aphanomyces astaci</name>
    <name type="common">Crayfish plague agent</name>
    <dbReference type="NCBI Taxonomy" id="112090"/>
    <lineage>
        <taxon>Eukaryota</taxon>
        <taxon>Sar</taxon>
        <taxon>Stramenopiles</taxon>
        <taxon>Oomycota</taxon>
        <taxon>Saprolegniomycetes</taxon>
        <taxon>Saprolegniales</taxon>
        <taxon>Verrucalvaceae</taxon>
        <taxon>Aphanomyces</taxon>
    </lineage>
</organism>
<name>A0A397CBG8_APHAT</name>
<comment type="caution">
    <text evidence="2">The sequence shown here is derived from an EMBL/GenBank/DDBJ whole genome shotgun (WGS) entry which is preliminary data.</text>
</comment>